<feature type="region of interest" description="Disordered" evidence="6">
    <location>
        <begin position="99"/>
        <end position="118"/>
    </location>
</feature>
<comment type="subcellular location">
    <subcellularLocation>
        <location evidence="1">Endosome</location>
    </subcellularLocation>
</comment>
<evidence type="ECO:0000256" key="4">
    <source>
        <dbReference type="ARBA" id="ARBA00023054"/>
    </source>
</evidence>
<feature type="compositionally biased region" description="Low complexity" evidence="6">
    <location>
        <begin position="577"/>
        <end position="588"/>
    </location>
</feature>
<dbReference type="SMART" id="SM00033">
    <property type="entry name" value="CH"/>
    <property type="match status" value="1"/>
</dbReference>
<feature type="region of interest" description="Disordered" evidence="6">
    <location>
        <begin position="455"/>
        <end position="595"/>
    </location>
</feature>
<reference evidence="9" key="2">
    <citation type="submission" date="2025-09" db="UniProtKB">
        <authorList>
            <consortium name="Ensembl"/>
        </authorList>
    </citation>
    <scope>IDENTIFICATION</scope>
</reference>
<keyword evidence="4 5" id="KW-0175">Coiled coil</keyword>
<dbReference type="GO" id="GO:0005768">
    <property type="term" value="C:endosome"/>
    <property type="evidence" value="ECO:0007669"/>
    <property type="project" value="UniProtKB-SubCell"/>
</dbReference>
<evidence type="ECO:0000313" key="10">
    <source>
        <dbReference type="Proteomes" id="UP000694557"/>
    </source>
</evidence>
<dbReference type="Pfam" id="PF12130">
    <property type="entry name" value="bMERB_dom"/>
    <property type="match status" value="1"/>
</dbReference>
<dbReference type="SMART" id="SM01203">
    <property type="entry name" value="DUF3585"/>
    <property type="match status" value="1"/>
</dbReference>
<reference evidence="9" key="1">
    <citation type="submission" date="2025-08" db="UniProtKB">
        <authorList>
            <consortium name="Ensembl"/>
        </authorList>
    </citation>
    <scope>IDENTIFICATION</scope>
</reference>
<feature type="compositionally biased region" description="Polar residues" evidence="6">
    <location>
        <begin position="198"/>
        <end position="232"/>
    </location>
</feature>
<evidence type="ECO:0000313" key="9">
    <source>
        <dbReference type="Ensembl" id="ENSOKIP00005109696.1"/>
    </source>
</evidence>
<dbReference type="Proteomes" id="UP000694557">
    <property type="component" value="Unassembled WGS sequence"/>
</dbReference>
<evidence type="ECO:0000256" key="3">
    <source>
        <dbReference type="ARBA" id="ARBA00022753"/>
    </source>
</evidence>
<dbReference type="InterPro" id="IPR022735">
    <property type="entry name" value="bMERB_dom"/>
</dbReference>
<keyword evidence="10" id="KW-1185">Reference proteome</keyword>
<evidence type="ECO:0000259" key="8">
    <source>
        <dbReference type="PROSITE" id="PS51848"/>
    </source>
</evidence>
<feature type="compositionally biased region" description="Gly residues" evidence="6">
    <location>
        <begin position="488"/>
        <end position="499"/>
    </location>
</feature>
<feature type="domain" description="BMERB" evidence="8">
    <location>
        <begin position="587"/>
        <end position="741"/>
    </location>
</feature>
<organism evidence="9 10">
    <name type="scientific">Oncorhynchus kisutch</name>
    <name type="common">Coho salmon</name>
    <name type="synonym">Salmo kisutch</name>
    <dbReference type="NCBI Taxonomy" id="8019"/>
    <lineage>
        <taxon>Eukaryota</taxon>
        <taxon>Metazoa</taxon>
        <taxon>Chordata</taxon>
        <taxon>Craniata</taxon>
        <taxon>Vertebrata</taxon>
        <taxon>Euteleostomi</taxon>
        <taxon>Actinopterygii</taxon>
        <taxon>Neopterygii</taxon>
        <taxon>Teleostei</taxon>
        <taxon>Protacanthopterygii</taxon>
        <taxon>Salmoniformes</taxon>
        <taxon>Salmonidae</taxon>
        <taxon>Salmoninae</taxon>
        <taxon>Oncorhynchus</taxon>
    </lineage>
</organism>
<dbReference type="Pfam" id="PF00307">
    <property type="entry name" value="CH"/>
    <property type="match status" value="1"/>
</dbReference>
<dbReference type="PANTHER" id="PTHR23167:SF42">
    <property type="entry name" value="EH DOMAIN-BINDING PROTEIN 1-LIKE PROTEIN 1"/>
    <property type="match status" value="1"/>
</dbReference>
<proteinExistence type="predicted"/>
<name>A0A8C7N8E4_ONCKI</name>
<accession>A0A8C7N8E4</accession>
<feature type="region of interest" description="Disordered" evidence="6">
    <location>
        <begin position="130"/>
        <end position="254"/>
    </location>
</feature>
<dbReference type="Gene3D" id="1.10.418.10">
    <property type="entry name" value="Calponin-like domain"/>
    <property type="match status" value="1"/>
</dbReference>
<feature type="compositionally biased region" description="Low complexity" evidence="6">
    <location>
        <begin position="549"/>
        <end position="560"/>
    </location>
</feature>
<evidence type="ECO:0000256" key="5">
    <source>
        <dbReference type="SAM" id="Coils"/>
    </source>
</evidence>
<dbReference type="InterPro" id="IPR036872">
    <property type="entry name" value="CH_dom_sf"/>
</dbReference>
<feature type="coiled-coil region" evidence="5">
    <location>
        <begin position="664"/>
        <end position="691"/>
    </location>
</feature>
<dbReference type="AlphaFoldDB" id="A0A8C7N8E4"/>
<evidence type="ECO:0008006" key="11">
    <source>
        <dbReference type="Google" id="ProtNLM"/>
    </source>
</evidence>
<evidence type="ECO:0000259" key="7">
    <source>
        <dbReference type="PROSITE" id="PS50021"/>
    </source>
</evidence>
<evidence type="ECO:0000256" key="2">
    <source>
        <dbReference type="ARBA" id="ARBA00022553"/>
    </source>
</evidence>
<dbReference type="SUPFAM" id="SSF47576">
    <property type="entry name" value="Calponin-homology domain, CH-domain"/>
    <property type="match status" value="1"/>
</dbReference>
<dbReference type="Ensembl" id="ENSOKIT00005117507.1">
    <property type="protein sequence ID" value="ENSOKIP00005109696.1"/>
    <property type="gene ID" value="ENSOKIG00005047950.1"/>
</dbReference>
<feature type="compositionally biased region" description="Basic and acidic residues" evidence="6">
    <location>
        <begin position="156"/>
        <end position="181"/>
    </location>
</feature>
<dbReference type="PANTHER" id="PTHR23167">
    <property type="entry name" value="CALPONIN HOMOLOGY DOMAIN-CONTAINING PROTEIN DDB_G0272472-RELATED"/>
    <property type="match status" value="1"/>
</dbReference>
<gene>
    <name evidence="9" type="primary">LOC109883603</name>
</gene>
<dbReference type="InterPro" id="IPR001715">
    <property type="entry name" value="CH_dom"/>
</dbReference>
<protein>
    <recommendedName>
        <fullName evidence="11">EH domain-binding protein 1-like protein 1</fullName>
    </recommendedName>
</protein>
<evidence type="ECO:0000256" key="6">
    <source>
        <dbReference type="SAM" id="MobiDB-lite"/>
    </source>
</evidence>
<dbReference type="PROSITE" id="PS51848">
    <property type="entry name" value="BMERB"/>
    <property type="match status" value="1"/>
</dbReference>
<sequence length="759" mass="83018">MAPVPLLTSPDLDALCDPHCPPSIPFPKSSPPVKCLFSRNPPSPRSNNHCKRALVVAPLSDPLPKPVPLLPATVRASASAALTASQSEIQRELNTLTEEEYHSPATLGPKLSEQQSLSVSSETLPLALNRGDESLLSPRTAGTIRIANQRASASLERNRESRPESEKAVGLKDGGTIKESETADGGKTSGDLAVPTICSATQPSAPDTTTQRNDQPPATSPGSEEPQSNGQTPADKGVSSGQASDTIVPPRRSKKKTLSFPVVLQEVAPVSSTTTADKDEADTKDILVLGRQEMSGPLPSPGLVTSSKSLLEWCQEVTKGYKGVRVTNFNTSWRNGLAFCAILHHFYPDKIDFEALETNDIKLNNKKAFDGFAALGISRLMEPSDMVLLSVPDRLIVMTYLSQIRTHFTGQELSVLQIEHNSSQSSYAVTEPSQGSDVDAAARFCARKLQEGSISLEDGATEQASKPNGSLVPPPRTKRLTKGDEKGSGAGGLEGGAGGSQTPVPPPRSHTSAAKSGFGHVRDADLVKKRRLRLKSESMDEGDGLEQQSSTSKSTESAESVSDRAVKNGTSESETMSPVPVQESSVPSQEEDTLRLQDTSQYVLSELQALETEQKHIDNRAGVVERRLRRLMESGSDQDEEEKLIQEWFTLVNKKNALIRRQDHLELLQEEQDLEKRFQLLNRELRAMMANEEWQKTKAQQHREELLLQELVSLVNQRDELVRDMDAKERGAVEEDERLERGLELRRRKFSNKDKCVLQ</sequence>
<keyword evidence="3" id="KW-0967">Endosome</keyword>
<dbReference type="PROSITE" id="PS50021">
    <property type="entry name" value="CH"/>
    <property type="match status" value="1"/>
</dbReference>
<dbReference type="GeneTree" id="ENSGT00940000161027"/>
<keyword evidence="2" id="KW-0597">Phosphoprotein</keyword>
<dbReference type="FunFam" id="1.10.418.10:FF:000023">
    <property type="entry name" value="EH domain-binding protein 1 isoform X1"/>
    <property type="match status" value="1"/>
</dbReference>
<evidence type="ECO:0000256" key="1">
    <source>
        <dbReference type="ARBA" id="ARBA00004177"/>
    </source>
</evidence>
<feature type="domain" description="Calponin-homology (CH)" evidence="7">
    <location>
        <begin position="304"/>
        <end position="409"/>
    </location>
</feature>
<dbReference type="InterPro" id="IPR050540">
    <property type="entry name" value="F-actin_Monoox_Mical"/>
</dbReference>